<reference evidence="2" key="1">
    <citation type="submission" date="2021-06" db="EMBL/GenBank/DDBJ databases">
        <title>Parelaphostrongylus tenuis whole genome reference sequence.</title>
        <authorList>
            <person name="Garwood T.J."/>
            <person name="Larsen P.A."/>
            <person name="Fountain-Jones N.M."/>
            <person name="Garbe J.R."/>
            <person name="Macchietto M.G."/>
            <person name="Kania S.A."/>
            <person name="Gerhold R.W."/>
            <person name="Richards J.E."/>
            <person name="Wolf T.M."/>
        </authorList>
    </citation>
    <scope>NUCLEOTIDE SEQUENCE</scope>
    <source>
        <strain evidence="2">MNPRO001-30</strain>
        <tissue evidence="2">Meninges</tissue>
    </source>
</reference>
<protein>
    <submittedName>
        <fullName evidence="2">Uncharacterized protein</fullName>
    </submittedName>
</protein>
<dbReference type="AlphaFoldDB" id="A0AAD5WEB4"/>
<name>A0AAD5WEB4_PARTN</name>
<proteinExistence type="predicted"/>
<comment type="caution">
    <text evidence="2">The sequence shown here is derived from an EMBL/GenBank/DDBJ whole genome shotgun (WGS) entry which is preliminary data.</text>
</comment>
<evidence type="ECO:0000256" key="1">
    <source>
        <dbReference type="SAM" id="MobiDB-lite"/>
    </source>
</evidence>
<gene>
    <name evidence="2" type="ORF">KIN20_028052</name>
</gene>
<accession>A0AAD5WEB4</accession>
<dbReference type="Proteomes" id="UP001196413">
    <property type="component" value="Unassembled WGS sequence"/>
</dbReference>
<evidence type="ECO:0000313" key="3">
    <source>
        <dbReference type="Proteomes" id="UP001196413"/>
    </source>
</evidence>
<feature type="region of interest" description="Disordered" evidence="1">
    <location>
        <begin position="46"/>
        <end position="69"/>
    </location>
</feature>
<sequence>MSANDVGVFERQKNVLVNERMKNIMNFTPYRALGGVLRSRTAMCSQSFIPTNGSPKQRRNSTFPSVKPN</sequence>
<keyword evidence="3" id="KW-1185">Reference proteome</keyword>
<organism evidence="2 3">
    <name type="scientific">Parelaphostrongylus tenuis</name>
    <name type="common">Meningeal worm</name>
    <dbReference type="NCBI Taxonomy" id="148309"/>
    <lineage>
        <taxon>Eukaryota</taxon>
        <taxon>Metazoa</taxon>
        <taxon>Ecdysozoa</taxon>
        <taxon>Nematoda</taxon>
        <taxon>Chromadorea</taxon>
        <taxon>Rhabditida</taxon>
        <taxon>Rhabditina</taxon>
        <taxon>Rhabditomorpha</taxon>
        <taxon>Strongyloidea</taxon>
        <taxon>Metastrongylidae</taxon>
        <taxon>Parelaphostrongylus</taxon>
    </lineage>
</organism>
<dbReference type="EMBL" id="JAHQIW010005797">
    <property type="protein sequence ID" value="KAJ1367190.1"/>
    <property type="molecule type" value="Genomic_DNA"/>
</dbReference>
<evidence type="ECO:0000313" key="2">
    <source>
        <dbReference type="EMBL" id="KAJ1367190.1"/>
    </source>
</evidence>